<reference evidence="4" key="1">
    <citation type="journal article" date="2019" name="Int. J. Syst. Evol. Microbiol.">
        <title>The Global Catalogue of Microorganisms (GCM) 10K type strain sequencing project: providing services to taxonomists for standard genome sequencing and annotation.</title>
        <authorList>
            <consortium name="The Broad Institute Genomics Platform"/>
            <consortium name="The Broad Institute Genome Sequencing Center for Infectious Disease"/>
            <person name="Wu L."/>
            <person name="Ma J."/>
        </authorList>
    </citation>
    <scope>NUCLEOTIDE SEQUENCE [LARGE SCALE GENOMIC DNA]</scope>
    <source>
        <strain evidence="4">JCM 15589</strain>
    </source>
</reference>
<sequence length="855" mass="87728">MVSTSPGSTAAVDVADGLGDPAPRTFTEAIRTRDDAALVALLRARPDLATPSPSTLRSLAARASSRTSLERAVAHADARTLQVLEAVAVLAEAGPVTAPRVAAAIGALDAAGPATESAAGGATRDGAAGVGATRGAAAAVGRALDDALTAGLLWDAGDPSGPDLRVSPGLADVLGPYPAGLGPARHAPRDPSEPPTGTGTTDAEGRSPRAAQLDDLPRGGREILDALAWGPPVGVVPPVGTAARAAVDALADAGLLQRTDARHVVLPRDVGLALRGGRTHRSPQLAPPAPDGRAVRPEISDAESASAALDLVRYVDLLVAAWEDAPPSVLRSGGVGVRDLRRTAQALGCDERVAAIVVELAASAGVLADDGDAPPSYRPTTAADDWDDLDDAGRWALLAAAWATSRRTPWLVGSRDEKGTVRAALSPDLHRAWVPRLRRHVLGVLAAQPGTALDPDAVMTVLRWHSPRTVPPEQAVAGLLTEAALLGVTGAGALSGPGRALQTHLSGTLPTGANPAPDTLAEAMRAALPSEVDELLLQGDLTGIVPGRPSQALARLLERAADVESRGAATTVRFSAASVTRALDHGTTADELVADLARRSRVPVPQPLEYLVRDTARRHEAVRVGNAGSYVRAADPTTLAGLDQDPRLAHLGLVRLAPTVLAAAVPAAELHDALRARGLLSALEGPDGRVLSARLRRPPRLDRAAPSRRGAAARVAASGAVPNGSTEEAHAMLVARLRAADRGEATAVDRLAARGAQTAADVPPSPGPASAPVHPRHGTPGAGTQPGDAMAVLHDALRDGRRVWVEMVGPLGAMERRELKPLRLDGGRLRALDPVREAELTVAVHRIAAVEPSDS</sequence>
<feature type="region of interest" description="Disordered" evidence="1">
    <location>
        <begin position="175"/>
        <end position="217"/>
    </location>
</feature>
<keyword evidence="3" id="KW-0547">Nucleotide-binding</keyword>
<accession>A0ABP4VLG3</accession>
<dbReference type="EMBL" id="BAAAPM010000005">
    <property type="protein sequence ID" value="GAA1730966.1"/>
    <property type="molecule type" value="Genomic_DNA"/>
</dbReference>
<dbReference type="Pfam" id="PF13625">
    <property type="entry name" value="Helicase_C_3"/>
    <property type="match status" value="1"/>
</dbReference>
<name>A0ABP4VLG3_9MICO</name>
<protein>
    <submittedName>
        <fullName evidence="3">Helicase-associated domain-containing protein</fullName>
    </submittedName>
</protein>
<gene>
    <name evidence="3" type="ORF">GCM10009809_28120</name>
</gene>
<keyword evidence="3" id="KW-0378">Hydrolase</keyword>
<evidence type="ECO:0000259" key="2">
    <source>
        <dbReference type="Pfam" id="PF13625"/>
    </source>
</evidence>
<proteinExistence type="predicted"/>
<keyword evidence="4" id="KW-1185">Reference proteome</keyword>
<feature type="region of interest" description="Disordered" evidence="1">
    <location>
        <begin position="755"/>
        <end position="785"/>
    </location>
</feature>
<feature type="domain" description="Helicase XPB/Ssl2 N-terminal" evidence="2">
    <location>
        <begin position="535"/>
        <end position="657"/>
    </location>
</feature>
<keyword evidence="3" id="KW-0347">Helicase</keyword>
<organism evidence="3 4">
    <name type="scientific">Isoptericola hypogeus</name>
    <dbReference type="NCBI Taxonomy" id="300179"/>
    <lineage>
        <taxon>Bacteria</taxon>
        <taxon>Bacillati</taxon>
        <taxon>Actinomycetota</taxon>
        <taxon>Actinomycetes</taxon>
        <taxon>Micrococcales</taxon>
        <taxon>Promicromonosporaceae</taxon>
        <taxon>Isoptericola</taxon>
    </lineage>
</organism>
<evidence type="ECO:0000313" key="3">
    <source>
        <dbReference type="EMBL" id="GAA1730966.1"/>
    </source>
</evidence>
<dbReference type="Proteomes" id="UP001501138">
    <property type="component" value="Unassembled WGS sequence"/>
</dbReference>
<comment type="caution">
    <text evidence="3">The sequence shown here is derived from an EMBL/GenBank/DDBJ whole genome shotgun (WGS) entry which is preliminary data.</text>
</comment>
<evidence type="ECO:0000256" key="1">
    <source>
        <dbReference type="SAM" id="MobiDB-lite"/>
    </source>
</evidence>
<dbReference type="RefSeq" id="WP_344249075.1">
    <property type="nucleotide sequence ID" value="NZ_BAAAPM010000005.1"/>
</dbReference>
<evidence type="ECO:0000313" key="4">
    <source>
        <dbReference type="Proteomes" id="UP001501138"/>
    </source>
</evidence>
<keyword evidence="3" id="KW-0067">ATP-binding</keyword>
<dbReference type="InterPro" id="IPR032830">
    <property type="entry name" value="XPB/Ssl2_N"/>
</dbReference>
<dbReference type="GO" id="GO:0004386">
    <property type="term" value="F:helicase activity"/>
    <property type="evidence" value="ECO:0007669"/>
    <property type="project" value="UniProtKB-KW"/>
</dbReference>